<organism evidence="1 2">
    <name type="scientific">Vibrio phage VAP7</name>
    <dbReference type="NCBI Taxonomy" id="2584487"/>
    <lineage>
        <taxon>Viruses</taxon>
        <taxon>Duplodnaviria</taxon>
        <taxon>Heunggongvirae</taxon>
        <taxon>Uroviricota</taxon>
        <taxon>Caudoviricetes</taxon>
        <taxon>Pantevenvirales</taxon>
        <taxon>Ackermannviridae</taxon>
        <taxon>Vapseptimavirus</taxon>
        <taxon>Vapseptimavirus VAP7</taxon>
    </lineage>
</organism>
<protein>
    <submittedName>
        <fullName evidence="1">Uncharacterized protein</fullName>
    </submittedName>
</protein>
<name>A0A4Y5TW54_9CAUD</name>
<keyword evidence="2" id="KW-1185">Reference proteome</keyword>
<evidence type="ECO:0000313" key="2">
    <source>
        <dbReference type="Proteomes" id="UP000318470"/>
    </source>
</evidence>
<sequence length="93" mass="10898">MKSLRTRIESAKHPYGPVRKFEIEYTNKDGEEETVEMEARTECGMTALQTVYDYAYSVLADKGPFKVFELFDKPKHPRRLKVADLYSNFKDLE</sequence>
<dbReference type="RefSeq" id="YP_009845739.1">
    <property type="nucleotide sequence ID" value="NC_048765.1"/>
</dbReference>
<dbReference type="GeneID" id="55616102"/>
<evidence type="ECO:0000313" key="1">
    <source>
        <dbReference type="EMBL" id="QDB73265.1"/>
    </source>
</evidence>
<reference evidence="1 2" key="1">
    <citation type="submission" date="2019-04" db="EMBL/GenBank/DDBJ databases">
        <authorList>
            <person name="Gao M."/>
            <person name="Bai C."/>
            <person name="Tong Y."/>
            <person name="Xu X."/>
        </authorList>
    </citation>
    <scope>NUCLEOTIDE SEQUENCE [LARGE SCALE GENOMIC DNA]</scope>
    <source>
        <strain evidence="1 2">Vibrio alginolyticus VA1</strain>
    </source>
</reference>
<dbReference type="EMBL" id="MK795384">
    <property type="protein sequence ID" value="QDB73265.1"/>
    <property type="molecule type" value="Genomic_DNA"/>
</dbReference>
<accession>A0A4Y5TW54</accession>
<dbReference type="Proteomes" id="UP000318470">
    <property type="component" value="Segment"/>
</dbReference>
<proteinExistence type="predicted"/>
<dbReference type="KEGG" id="vg:55616102"/>